<keyword evidence="3" id="KW-1185">Reference proteome</keyword>
<proteinExistence type="predicted"/>
<reference evidence="2 3" key="1">
    <citation type="submission" date="2017-07" db="EMBL/GenBank/DDBJ databases">
        <title>Leptospira spp. isolated from tropical soils.</title>
        <authorList>
            <person name="Thibeaux R."/>
            <person name="Iraola G."/>
            <person name="Ferres I."/>
            <person name="Bierque E."/>
            <person name="Girault D."/>
            <person name="Soupe-Gilbert M.-E."/>
            <person name="Picardeau M."/>
            <person name="Goarant C."/>
        </authorList>
    </citation>
    <scope>NUCLEOTIDE SEQUENCE [LARGE SCALE GENOMIC DNA]</scope>
    <source>
        <strain evidence="2 3">FH1-B-C1</strain>
    </source>
</reference>
<accession>A0ABX4P4N1</accession>
<feature type="domain" description="Integrase catalytic" evidence="1">
    <location>
        <begin position="1"/>
        <end position="112"/>
    </location>
</feature>
<sequence length="191" mass="22248">EFEKCFREFGLPHAIRTDNGNPFASGKGFSVLSVWWIKLGILPERIQPGKPQQNGRHERMHRTLKAEAIYPVRASMRSQQLAFNEFVKIYNHERPHEALDQQTPASLYASSSRPFPNKLPEIFYPNHFELRKISDGCIYWKDERYHLSKSLSGEYVGLEPIEDGLWAVNFSFLRVAYLDEKGKRLIQQPKV</sequence>
<evidence type="ECO:0000313" key="3">
    <source>
        <dbReference type="Proteomes" id="UP000231962"/>
    </source>
</evidence>
<dbReference type="EMBL" id="NPDY01000059">
    <property type="protein sequence ID" value="PJZ67988.1"/>
    <property type="molecule type" value="Genomic_DNA"/>
</dbReference>
<feature type="non-terminal residue" evidence="2">
    <location>
        <position position="1"/>
    </location>
</feature>
<dbReference type="Pfam" id="PF13683">
    <property type="entry name" value="rve_3"/>
    <property type="match status" value="1"/>
</dbReference>
<dbReference type="InterPro" id="IPR001584">
    <property type="entry name" value="Integrase_cat-core"/>
</dbReference>
<dbReference type="PROSITE" id="PS50994">
    <property type="entry name" value="INTEGRASE"/>
    <property type="match status" value="1"/>
</dbReference>
<organism evidence="2 3">
    <name type="scientific">Leptospira perolatii</name>
    <dbReference type="NCBI Taxonomy" id="2023191"/>
    <lineage>
        <taxon>Bacteria</taxon>
        <taxon>Pseudomonadati</taxon>
        <taxon>Spirochaetota</taxon>
        <taxon>Spirochaetia</taxon>
        <taxon>Leptospirales</taxon>
        <taxon>Leptospiraceae</taxon>
        <taxon>Leptospira</taxon>
    </lineage>
</organism>
<evidence type="ECO:0000259" key="1">
    <source>
        <dbReference type="PROSITE" id="PS50994"/>
    </source>
</evidence>
<dbReference type="InterPro" id="IPR036397">
    <property type="entry name" value="RNaseH_sf"/>
</dbReference>
<dbReference type="RefSeq" id="WP_133121171.1">
    <property type="nucleotide sequence ID" value="NZ_NPDY01000059.1"/>
</dbReference>
<gene>
    <name evidence="2" type="ORF">CH360_18560</name>
</gene>
<dbReference type="PANTHER" id="PTHR47515">
    <property type="entry name" value="LOW CALCIUM RESPONSE LOCUS PROTEIN T"/>
    <property type="match status" value="1"/>
</dbReference>
<comment type="caution">
    <text evidence="2">The sequence shown here is derived from an EMBL/GenBank/DDBJ whole genome shotgun (WGS) entry which is preliminary data.</text>
</comment>
<evidence type="ECO:0000313" key="2">
    <source>
        <dbReference type="EMBL" id="PJZ67988.1"/>
    </source>
</evidence>
<dbReference type="Proteomes" id="UP000231962">
    <property type="component" value="Unassembled WGS sequence"/>
</dbReference>
<dbReference type="InterPro" id="IPR012337">
    <property type="entry name" value="RNaseH-like_sf"/>
</dbReference>
<dbReference type="PANTHER" id="PTHR47515:SF2">
    <property type="entry name" value="INTEGRASE CORE DOMAIN PROTEIN"/>
    <property type="match status" value="1"/>
</dbReference>
<name>A0ABX4P4N1_9LEPT</name>
<dbReference type="SUPFAM" id="SSF53098">
    <property type="entry name" value="Ribonuclease H-like"/>
    <property type="match status" value="1"/>
</dbReference>
<dbReference type="Gene3D" id="3.30.420.10">
    <property type="entry name" value="Ribonuclease H-like superfamily/Ribonuclease H"/>
    <property type="match status" value="1"/>
</dbReference>
<protein>
    <submittedName>
        <fullName evidence="2">IS481 family transposase</fullName>
    </submittedName>
</protein>